<sequence>MEAEIKLTNDLIEICKQRIQPYACEGFLLGGGNSQSKILFVGEAPGRQELIDGVPFSGKAGKVLDQYFEWLGIAKSEVYITSVVRSRPYKDNKQVLNKPIESRGNRTPTQAEIRAHAPLLDALIEDISPSIIVTLGGIALRRLTNNRESLIDIHGRSFEGPILRLKSLDSNRYELTKSSYTIFPTFHPASVFYNQRLKANIEQDMQTLKEMLKA</sequence>
<evidence type="ECO:0000256" key="1">
    <source>
        <dbReference type="ARBA" id="ARBA00022485"/>
    </source>
</evidence>
<keyword evidence="6" id="KW-0411">Iron-sulfur</keyword>
<dbReference type="PANTHER" id="PTHR33693">
    <property type="entry name" value="TYPE-5 URACIL-DNA GLYCOSYLASE"/>
    <property type="match status" value="1"/>
</dbReference>
<keyword evidence="3" id="KW-0227">DNA damage</keyword>
<evidence type="ECO:0000256" key="7">
    <source>
        <dbReference type="ARBA" id="ARBA00023204"/>
    </source>
</evidence>
<dbReference type="InterPro" id="IPR036895">
    <property type="entry name" value="Uracil-DNA_glycosylase-like_sf"/>
</dbReference>
<keyword evidence="10" id="KW-1185">Reference proteome</keyword>
<dbReference type="Pfam" id="PF03167">
    <property type="entry name" value="UDG"/>
    <property type="match status" value="1"/>
</dbReference>
<dbReference type="GO" id="GO:0006281">
    <property type="term" value="P:DNA repair"/>
    <property type="evidence" value="ECO:0007669"/>
    <property type="project" value="UniProtKB-KW"/>
</dbReference>
<dbReference type="SMART" id="SM00986">
    <property type="entry name" value="UDG"/>
    <property type="match status" value="1"/>
</dbReference>
<dbReference type="CDD" id="cd10030">
    <property type="entry name" value="UDG-F4_TTUDGA_SPO1dp_like"/>
    <property type="match status" value="1"/>
</dbReference>
<evidence type="ECO:0000313" key="10">
    <source>
        <dbReference type="Proteomes" id="UP000318521"/>
    </source>
</evidence>
<keyword evidence="5" id="KW-0408">Iron</keyword>
<organism evidence="9 10">
    <name type="scientific">Alkalicoccobacillus porphyridii</name>
    <dbReference type="NCBI Taxonomy" id="2597270"/>
    <lineage>
        <taxon>Bacteria</taxon>
        <taxon>Bacillati</taxon>
        <taxon>Bacillota</taxon>
        <taxon>Bacilli</taxon>
        <taxon>Bacillales</taxon>
        <taxon>Bacillaceae</taxon>
        <taxon>Alkalicoccobacillus</taxon>
    </lineage>
</organism>
<evidence type="ECO:0000259" key="8">
    <source>
        <dbReference type="SMART" id="SM00986"/>
    </source>
</evidence>
<dbReference type="RefSeq" id="WP_143849092.1">
    <property type="nucleotide sequence ID" value="NZ_VLXZ01000007.1"/>
</dbReference>
<dbReference type="InterPro" id="IPR051536">
    <property type="entry name" value="UDG_Type-4/5"/>
</dbReference>
<dbReference type="GO" id="GO:0097506">
    <property type="term" value="F:deaminated base DNA N-glycosylase activity"/>
    <property type="evidence" value="ECO:0007669"/>
    <property type="project" value="UniProtKB-ARBA"/>
</dbReference>
<dbReference type="PANTHER" id="PTHR33693:SF1">
    <property type="entry name" value="TYPE-4 URACIL-DNA GLYCOSYLASE"/>
    <property type="match status" value="1"/>
</dbReference>
<dbReference type="Gene3D" id="3.40.470.10">
    <property type="entry name" value="Uracil-DNA glycosylase-like domain"/>
    <property type="match status" value="1"/>
</dbReference>
<reference evidence="9 10" key="1">
    <citation type="submission" date="2019-07" db="EMBL/GenBank/DDBJ databases">
        <authorList>
            <person name="Park Y.J."/>
            <person name="Jeong S.E."/>
            <person name="Jung H.S."/>
        </authorList>
    </citation>
    <scope>NUCLEOTIDE SEQUENCE [LARGE SCALE GENOMIC DNA]</scope>
    <source>
        <strain evidence="10">P16(2019)</strain>
    </source>
</reference>
<keyword evidence="1" id="KW-0004">4Fe-4S</keyword>
<gene>
    <name evidence="9" type="ORF">FN960_12615</name>
</gene>
<evidence type="ECO:0000256" key="6">
    <source>
        <dbReference type="ARBA" id="ARBA00023014"/>
    </source>
</evidence>
<evidence type="ECO:0000256" key="5">
    <source>
        <dbReference type="ARBA" id="ARBA00023004"/>
    </source>
</evidence>
<dbReference type="SMART" id="SM00987">
    <property type="entry name" value="UreE_C"/>
    <property type="match status" value="1"/>
</dbReference>
<dbReference type="OrthoDB" id="5290748at2"/>
<name>A0A553ZXL4_9BACI</name>
<dbReference type="InterPro" id="IPR005122">
    <property type="entry name" value="Uracil-DNA_glycosylase-like"/>
</dbReference>
<evidence type="ECO:0000313" key="9">
    <source>
        <dbReference type="EMBL" id="TSB46198.1"/>
    </source>
</evidence>
<dbReference type="Proteomes" id="UP000318521">
    <property type="component" value="Unassembled WGS sequence"/>
</dbReference>
<evidence type="ECO:0000256" key="3">
    <source>
        <dbReference type="ARBA" id="ARBA00022763"/>
    </source>
</evidence>
<dbReference type="AlphaFoldDB" id="A0A553ZXL4"/>
<dbReference type="SUPFAM" id="SSF52141">
    <property type="entry name" value="Uracil-DNA glycosylase-like"/>
    <property type="match status" value="1"/>
</dbReference>
<keyword evidence="2" id="KW-0479">Metal-binding</keyword>
<dbReference type="EMBL" id="VLXZ01000007">
    <property type="protein sequence ID" value="TSB46198.1"/>
    <property type="molecule type" value="Genomic_DNA"/>
</dbReference>
<proteinExistence type="predicted"/>
<dbReference type="GO" id="GO:0051539">
    <property type="term" value="F:4 iron, 4 sulfur cluster binding"/>
    <property type="evidence" value="ECO:0007669"/>
    <property type="project" value="UniProtKB-KW"/>
</dbReference>
<keyword evidence="4" id="KW-0378">Hydrolase</keyword>
<feature type="domain" description="Uracil-DNA glycosylase-like" evidence="8">
    <location>
        <begin position="29"/>
        <end position="206"/>
    </location>
</feature>
<evidence type="ECO:0000256" key="4">
    <source>
        <dbReference type="ARBA" id="ARBA00022801"/>
    </source>
</evidence>
<dbReference type="GO" id="GO:0046872">
    <property type="term" value="F:metal ion binding"/>
    <property type="evidence" value="ECO:0007669"/>
    <property type="project" value="UniProtKB-KW"/>
</dbReference>
<comment type="caution">
    <text evidence="9">The sequence shown here is derived from an EMBL/GenBank/DDBJ whole genome shotgun (WGS) entry which is preliminary data.</text>
</comment>
<accession>A0A553ZXL4</accession>
<evidence type="ECO:0000256" key="2">
    <source>
        <dbReference type="ARBA" id="ARBA00022723"/>
    </source>
</evidence>
<keyword evidence="7" id="KW-0234">DNA repair</keyword>
<protein>
    <submittedName>
        <fullName evidence="9">Uracil-DNA glycosylase</fullName>
    </submittedName>
</protein>